<organism evidence="2 3">
    <name type="scientific">Hymenobacter sublimis</name>
    <dbReference type="NCBI Taxonomy" id="2933777"/>
    <lineage>
        <taxon>Bacteria</taxon>
        <taxon>Pseudomonadati</taxon>
        <taxon>Bacteroidota</taxon>
        <taxon>Cytophagia</taxon>
        <taxon>Cytophagales</taxon>
        <taxon>Hymenobacteraceae</taxon>
        <taxon>Hymenobacter</taxon>
    </lineage>
</organism>
<reference evidence="2 3" key="1">
    <citation type="submission" date="2022-04" db="EMBL/GenBank/DDBJ databases">
        <title>Hymenobacter sp. isolated from the air.</title>
        <authorList>
            <person name="Won M."/>
            <person name="Lee C.-M."/>
            <person name="Woen H.-Y."/>
            <person name="Kwon S.-W."/>
        </authorList>
    </citation>
    <scope>NUCLEOTIDE SEQUENCE [LARGE SCALE GENOMIC DNA]</scope>
    <source>
        <strain evidence="3">5516 S-25</strain>
    </source>
</reference>
<dbReference type="RefSeq" id="WP_247975226.1">
    <property type="nucleotide sequence ID" value="NZ_CP095848.1"/>
</dbReference>
<dbReference type="EMBL" id="CP095848">
    <property type="protein sequence ID" value="UPL48890.1"/>
    <property type="molecule type" value="Genomic_DNA"/>
</dbReference>
<keyword evidence="3" id="KW-1185">Reference proteome</keyword>
<keyword evidence="1" id="KW-0732">Signal</keyword>
<dbReference type="Proteomes" id="UP000829647">
    <property type="component" value="Chromosome"/>
</dbReference>
<evidence type="ECO:0000313" key="3">
    <source>
        <dbReference type="Proteomes" id="UP000829647"/>
    </source>
</evidence>
<name>A0ABY4J7V4_9BACT</name>
<proteinExistence type="predicted"/>
<accession>A0ABY4J7V4</accession>
<sequence>MKRYYLLWALLSATVATQAQRVAPNLNLDVEQVNPKTHLPVGWWAPAGNGYTVAADSLVKHHGRYALRIQSAGAKAGGFGVASVKLPVNFQGKTVTLTGFLKTENVQNGYAGLWLRVDGPQGVLHLDNMSKQNLHGTTEWGAYSITLPLAEAAESVVLGGLLPGTGTMWLDQLELTVDGKPLARALLRPIKHYKAEQDTAFYSGSGIQLSSLNKQQLENLAVLGRVWGFVKYYHPAVAAGEHNLDAALFRVLPQVLASSSTAARSQLLSN</sequence>
<feature type="signal peptide" evidence="1">
    <location>
        <begin position="1"/>
        <end position="19"/>
    </location>
</feature>
<feature type="chain" id="PRO_5046643138" evidence="1">
    <location>
        <begin position="20"/>
        <end position="270"/>
    </location>
</feature>
<evidence type="ECO:0000256" key="1">
    <source>
        <dbReference type="SAM" id="SignalP"/>
    </source>
</evidence>
<dbReference type="Gene3D" id="2.60.120.260">
    <property type="entry name" value="Galactose-binding domain-like"/>
    <property type="match status" value="1"/>
</dbReference>
<evidence type="ECO:0000313" key="2">
    <source>
        <dbReference type="EMBL" id="UPL48890.1"/>
    </source>
</evidence>
<protein>
    <submittedName>
        <fullName evidence="2">Uncharacterized protein</fullName>
    </submittedName>
</protein>
<gene>
    <name evidence="2" type="ORF">MWH26_17090</name>
</gene>